<evidence type="ECO:0008006" key="4">
    <source>
        <dbReference type="Google" id="ProtNLM"/>
    </source>
</evidence>
<keyword evidence="3" id="KW-1185">Reference proteome</keyword>
<evidence type="ECO:0000256" key="1">
    <source>
        <dbReference type="SAM" id="MobiDB-lite"/>
    </source>
</evidence>
<dbReference type="Proteomes" id="UP000253314">
    <property type="component" value="Unassembled WGS sequence"/>
</dbReference>
<evidence type="ECO:0000313" key="2">
    <source>
        <dbReference type="EMBL" id="RBW70416.1"/>
    </source>
</evidence>
<name>A0A366XXN9_9BACI</name>
<evidence type="ECO:0000313" key="3">
    <source>
        <dbReference type="Proteomes" id="UP000253314"/>
    </source>
</evidence>
<dbReference type="InterPro" id="IPR019076">
    <property type="entry name" value="Spore_lipoprot_YhcN/YlaJ-like"/>
</dbReference>
<dbReference type="EMBL" id="QOCW01000004">
    <property type="protein sequence ID" value="RBW70416.1"/>
    <property type="molecule type" value="Genomic_DNA"/>
</dbReference>
<dbReference type="OrthoDB" id="2988958at2"/>
<dbReference type="AlphaFoldDB" id="A0A366XXN9"/>
<sequence>MPPLAILKMKGGFKMKKIAWTLSATMLIGGLTACNMNDNNEAMDYNDNVRPIGYYSNDNGNNRPLGVNYNNRNVGMGNLDNTAEGPLTDMVDQDDNYHYRNDPRNYNRRGVMDRPNDRPRNVGYYDGTDNELAERIADKVEKLNNIKDVNTLVYGNRVVIAVDTNDQNDQDVEASVRKAVNSIVQGRNVTVVTDEDLFGRIDNINNDMRDGRDFNEVQPEINNIFNDLGDTMKRPFQDNS</sequence>
<protein>
    <recommendedName>
        <fullName evidence="4">Spore cortex protein CoxA</fullName>
    </recommendedName>
</protein>
<comment type="caution">
    <text evidence="2">The sequence shown here is derived from an EMBL/GenBank/DDBJ whole genome shotgun (WGS) entry which is preliminary data.</text>
</comment>
<feature type="compositionally biased region" description="Basic and acidic residues" evidence="1">
    <location>
        <begin position="95"/>
        <end position="119"/>
    </location>
</feature>
<feature type="region of interest" description="Disordered" evidence="1">
    <location>
        <begin position="94"/>
        <end position="119"/>
    </location>
</feature>
<dbReference type="Pfam" id="PF09580">
    <property type="entry name" value="Spore_YhcN_YlaJ"/>
    <property type="match status" value="1"/>
</dbReference>
<gene>
    <name evidence="2" type="ORF">DS031_05130</name>
</gene>
<reference evidence="2 3" key="1">
    <citation type="submission" date="2018-07" db="EMBL/GenBank/DDBJ databases">
        <title>Lottiidibacillus patelloidae gen. nov., sp. nov., isolated from the intestinal tract of a marine limpet and the reclassification of B. taeanensis BH030017T, B. algicola KMM 3737T and B. hwajinpoensis SW-72T as genus Lottiidibacillus.</title>
        <authorList>
            <person name="Liu R."/>
            <person name="Huang Z."/>
        </authorList>
    </citation>
    <scope>NUCLEOTIDE SEQUENCE [LARGE SCALE GENOMIC DNA]</scope>
    <source>
        <strain evidence="2 3">BH030017</strain>
    </source>
</reference>
<proteinExistence type="predicted"/>
<organism evidence="2 3">
    <name type="scientific">Bacillus taeanensis</name>
    <dbReference type="NCBI Taxonomy" id="273032"/>
    <lineage>
        <taxon>Bacteria</taxon>
        <taxon>Bacillati</taxon>
        <taxon>Bacillota</taxon>
        <taxon>Bacilli</taxon>
        <taxon>Bacillales</taxon>
        <taxon>Bacillaceae</taxon>
        <taxon>Bacillus</taxon>
    </lineage>
</organism>
<accession>A0A366XXN9</accession>